<proteinExistence type="predicted"/>
<comment type="caution">
    <text evidence="1">The sequence shown here is derived from an EMBL/GenBank/DDBJ whole genome shotgun (WGS) entry which is preliminary data.</text>
</comment>
<reference evidence="1 2" key="1">
    <citation type="submission" date="2010-12" db="EMBL/GenBank/DDBJ databases">
        <authorList>
            <person name="Muzny D."/>
            <person name="Qin X."/>
            <person name="Deng J."/>
            <person name="Jiang H."/>
            <person name="Liu Y."/>
            <person name="Qu J."/>
            <person name="Song X.-Z."/>
            <person name="Zhang L."/>
            <person name="Thornton R."/>
            <person name="Coyle M."/>
            <person name="Francisco L."/>
            <person name="Jackson L."/>
            <person name="Javaid M."/>
            <person name="Korchina V."/>
            <person name="Kovar C."/>
            <person name="Mata R."/>
            <person name="Mathew T."/>
            <person name="Ngo R."/>
            <person name="Nguyen L."/>
            <person name="Nguyen N."/>
            <person name="Okwuonu G."/>
            <person name="Ongeri F."/>
            <person name="Pham C."/>
            <person name="Simmons D."/>
            <person name="Wilczek-Boney K."/>
            <person name="Hale W."/>
            <person name="Jakkamsetti A."/>
            <person name="Pham P."/>
            <person name="Ruth R."/>
            <person name="San Lucas F."/>
            <person name="Warren J."/>
            <person name="Zhang J."/>
            <person name="Zhao Z."/>
            <person name="Zhou C."/>
            <person name="Zhu D."/>
            <person name="Lee S."/>
            <person name="Bess C."/>
            <person name="Blankenburg K."/>
            <person name="Forbes L."/>
            <person name="Fu Q."/>
            <person name="Gubbala S."/>
            <person name="Hirani K."/>
            <person name="Jayaseelan J.C."/>
            <person name="Lara F."/>
            <person name="Munidasa M."/>
            <person name="Palculict T."/>
            <person name="Patil S."/>
            <person name="Pu L.-L."/>
            <person name="Saada N."/>
            <person name="Tang L."/>
            <person name="Weissenberger G."/>
            <person name="Zhu Y."/>
            <person name="Hemphill L."/>
            <person name="Shang Y."/>
            <person name="Youmans B."/>
            <person name="Ayvaz T."/>
            <person name="Ross M."/>
            <person name="Santibanez J."/>
            <person name="Aqrawi P."/>
            <person name="Gross S."/>
            <person name="Joshi V."/>
            <person name="Fowler G."/>
            <person name="Nazareth L."/>
            <person name="Reid J."/>
            <person name="Worley K."/>
            <person name="Petrosino J."/>
            <person name="Highlander S."/>
            <person name="Gibbs R."/>
        </authorList>
    </citation>
    <scope>NUCLEOTIDE SEQUENCE [LARGE SCALE GENOMIC DNA]</scope>
    <source>
        <strain evidence="1 2">ATCC 23263</strain>
    </source>
</reference>
<name>E6MIH9_9FIRM</name>
<dbReference type="AlphaFoldDB" id="E6MIH9"/>
<evidence type="ECO:0000313" key="2">
    <source>
        <dbReference type="Proteomes" id="UP000004754"/>
    </source>
</evidence>
<sequence>MRVKRIPAKRIWKGASPVGNDQKAAVDFNHRERRSPSTLQIRATLKTAAGCVN</sequence>
<dbReference type="HOGENOM" id="CLU_3065151_0_0_9"/>
<dbReference type="EMBL" id="AEQN01000023">
    <property type="protein sequence ID" value="EFV01075.1"/>
    <property type="molecule type" value="Genomic_DNA"/>
</dbReference>
<organism evidence="1 2">
    <name type="scientific">Pseudoramibacter alactolyticus ATCC 23263</name>
    <dbReference type="NCBI Taxonomy" id="887929"/>
    <lineage>
        <taxon>Bacteria</taxon>
        <taxon>Bacillati</taxon>
        <taxon>Bacillota</taxon>
        <taxon>Clostridia</taxon>
        <taxon>Eubacteriales</taxon>
        <taxon>Eubacteriaceae</taxon>
        <taxon>Pseudoramibacter</taxon>
    </lineage>
</organism>
<gene>
    <name evidence="1" type="ORF">HMP0721_1814</name>
</gene>
<protein>
    <submittedName>
        <fullName evidence="1">Uncharacterized protein</fullName>
    </submittedName>
</protein>
<dbReference type="Proteomes" id="UP000004754">
    <property type="component" value="Unassembled WGS sequence"/>
</dbReference>
<dbReference type="STRING" id="887929.HMP0721_1814"/>
<evidence type="ECO:0000313" key="1">
    <source>
        <dbReference type="EMBL" id="EFV01075.1"/>
    </source>
</evidence>
<accession>E6MIH9</accession>
<keyword evidence="2" id="KW-1185">Reference proteome</keyword>